<evidence type="ECO:0000256" key="6">
    <source>
        <dbReference type="RuleBase" id="RU367120"/>
    </source>
</evidence>
<comment type="catalytic activity">
    <reaction evidence="5 6">
        <text>geranylgeranyl diphosphate + L-cysteinyl-[protein] = S-geranylgeranyl-L-cysteinyl-[protein] + diphosphate</text>
        <dbReference type="Rhea" id="RHEA:21240"/>
        <dbReference type="Rhea" id="RHEA-COMP:10131"/>
        <dbReference type="Rhea" id="RHEA-COMP:11537"/>
        <dbReference type="ChEBI" id="CHEBI:29950"/>
        <dbReference type="ChEBI" id="CHEBI:33019"/>
        <dbReference type="ChEBI" id="CHEBI:57533"/>
        <dbReference type="ChEBI" id="CHEBI:86021"/>
        <dbReference type="EC" id="2.5.1.60"/>
    </reaction>
</comment>
<dbReference type="EMBL" id="LN835307">
    <property type="protein sequence ID" value="CRH01501.1"/>
    <property type="molecule type" value="Genomic_DNA"/>
</dbReference>
<organism evidence="7 8">
    <name type="scientific">Plasmodium relictum</name>
    <dbReference type="NCBI Taxonomy" id="85471"/>
    <lineage>
        <taxon>Eukaryota</taxon>
        <taxon>Sar</taxon>
        <taxon>Alveolata</taxon>
        <taxon>Apicomplexa</taxon>
        <taxon>Aconoidasida</taxon>
        <taxon>Haemosporida</taxon>
        <taxon>Plasmodiidae</taxon>
        <taxon>Plasmodium</taxon>
        <taxon>Plasmodium (Haemamoeba)</taxon>
    </lineage>
</organism>
<dbReference type="RefSeq" id="XP_028534501.1">
    <property type="nucleotide sequence ID" value="XM_028678186.1"/>
</dbReference>
<dbReference type="PANTHER" id="PTHR11129">
    <property type="entry name" value="PROTEIN FARNESYLTRANSFERASE ALPHA SUBUNIT/RAB GERANYLGERANYL TRANSFERASE ALPHA SUBUNIT"/>
    <property type="match status" value="1"/>
</dbReference>
<dbReference type="InterPro" id="IPR001611">
    <property type="entry name" value="Leu-rich_rpt"/>
</dbReference>
<dbReference type="GO" id="GO:0097354">
    <property type="term" value="P:prenylation"/>
    <property type="evidence" value="ECO:0007669"/>
    <property type="project" value="UniProtKB-UniRule"/>
</dbReference>
<evidence type="ECO:0000256" key="4">
    <source>
        <dbReference type="ARBA" id="ARBA00022737"/>
    </source>
</evidence>
<dbReference type="OrthoDB" id="1658at2759"/>
<evidence type="ECO:0000313" key="8">
    <source>
        <dbReference type="Proteomes" id="UP000220158"/>
    </source>
</evidence>
<evidence type="ECO:0000256" key="3">
    <source>
        <dbReference type="ARBA" id="ARBA00022679"/>
    </source>
</evidence>
<accession>A0A1J1HDJ9</accession>
<dbReference type="Proteomes" id="UP000220158">
    <property type="component" value="Chromosome 12"/>
</dbReference>
<dbReference type="PROSITE" id="PS51147">
    <property type="entry name" value="PFTA"/>
    <property type="match status" value="2"/>
</dbReference>
<evidence type="ECO:0000256" key="5">
    <source>
        <dbReference type="ARBA" id="ARBA00047658"/>
    </source>
</evidence>
<sequence length="688" mass="83471">MHGRRANHSKDENFKLEKVKELIFVINNLTKKKKNNTYEKEHIEITCMILKKCPYVQTLWNYRREYFESIKDEYVKENEEIYVEDEGDDRKNCTKKNLDELRKIIKNENTMVEDVLKKFNKCNELWFHKLWLIKYSLKNNLINVFDLLNELEFCKSCFLIDDRNYHCWNYRSYIIACINISLRKLKHEEKENVDLKKVNVDFNVYKINYDLSKMLIEMNFSNFSAWFLKYSLKESLVDTGEELYLIKNAIFTDPFDQSLWEFYKWFLFQKGNYEEDVFFILLDNNCFFFFFQNLVKVNISKCKCYDSKSNEINGQWDKQTITINNSSNNLESFVYIFKINKDVNLSEVTYLKFVIYYFKYNIYKPDKIYYEKNILQDLLIGCDYLNEENKFEYVITYEVDFQKFSKNKNFKILLDYNKKNRICNEKLYQIDYRNQYCNLYKYINYSGISLSLGKSTDFNLLYSELEQINELLNLENKCKFALLTKFEILKRLEKFKEVFEVLELLKEVDYTRIEYYKDMEVELKIKKKIHDYYQDFEIENNNKILDLNNLGINDLIYPLMIEAFFIYKINLSNNLISESYTGKFALNFLYNLRELYLNNNQIKNFTILMKNLYNLKLLEKLDVSNNILVNLDENLDKFAFIILPLLKDINISYSNLSLLLKDKYKDKNKLNTYDVIRDNDNIILSKFQ</sequence>
<keyword evidence="4" id="KW-0677">Repeat</keyword>
<keyword evidence="2 6" id="KW-0637">Prenyltransferase</keyword>
<protein>
    <recommendedName>
        <fullName evidence="6">Geranylgeranyl transferase type-2 subunit alpha</fullName>
        <ecNumber evidence="6">2.5.1.60</ecNumber>
    </recommendedName>
    <alternativeName>
        <fullName evidence="6">Geranylgeranyl transferase type II subunit alpha</fullName>
    </alternativeName>
</protein>
<reference evidence="7 8" key="1">
    <citation type="submission" date="2015-04" db="EMBL/GenBank/DDBJ databases">
        <authorList>
            <consortium name="Pathogen Informatics"/>
        </authorList>
    </citation>
    <scope>NUCLEOTIDE SEQUENCE [LARGE SCALE GENOMIC DNA]</scope>
    <source>
        <strain evidence="7 8">SGS1</strain>
    </source>
</reference>
<dbReference type="GeneID" id="39737630"/>
<proteinExistence type="inferred from homology"/>
<dbReference type="GO" id="GO:0004663">
    <property type="term" value="F:Rab geranylgeranyltransferase activity"/>
    <property type="evidence" value="ECO:0007669"/>
    <property type="project" value="UniProtKB-UniRule"/>
</dbReference>
<dbReference type="GO" id="GO:0005968">
    <property type="term" value="C:Rab-protein geranylgeranyltransferase complex"/>
    <property type="evidence" value="ECO:0007669"/>
    <property type="project" value="TreeGrafter"/>
</dbReference>
<dbReference type="VEuPathDB" id="PlasmoDB:PRELSG_1238500"/>
<dbReference type="Gene3D" id="1.25.40.120">
    <property type="entry name" value="Protein prenylyltransferase"/>
    <property type="match status" value="2"/>
</dbReference>
<dbReference type="KEGG" id="prel:PRELSG_1238500"/>
<dbReference type="PANTHER" id="PTHR11129:SF2">
    <property type="entry name" value="GERANYLGERANYL TRANSFERASE TYPE-2 SUBUNIT ALPHA"/>
    <property type="match status" value="1"/>
</dbReference>
<dbReference type="InterPro" id="IPR032675">
    <property type="entry name" value="LRR_dom_sf"/>
</dbReference>
<dbReference type="PROSITE" id="PS51450">
    <property type="entry name" value="LRR"/>
    <property type="match status" value="1"/>
</dbReference>
<dbReference type="Pfam" id="PF01239">
    <property type="entry name" value="PPTA"/>
    <property type="match status" value="1"/>
</dbReference>
<name>A0A1J1HDJ9_PLARL</name>
<dbReference type="Gene3D" id="3.80.10.10">
    <property type="entry name" value="Ribonuclease Inhibitor"/>
    <property type="match status" value="1"/>
</dbReference>
<dbReference type="SUPFAM" id="SSF48439">
    <property type="entry name" value="Protein prenylyltransferase"/>
    <property type="match status" value="1"/>
</dbReference>
<dbReference type="EC" id="2.5.1.60" evidence="6"/>
<gene>
    <name evidence="7" type="ORF">PRELSG_1238500</name>
</gene>
<keyword evidence="8" id="KW-1185">Reference proteome</keyword>
<comment type="function">
    <text evidence="6">Catalyzes the transfer of a geranyl-geranyl moiety from geranyl-geranyl pyrophosphate to cysteines occuring in specific C-terminal amino acid sequences.</text>
</comment>
<evidence type="ECO:0000256" key="1">
    <source>
        <dbReference type="ARBA" id="ARBA00006734"/>
    </source>
</evidence>
<dbReference type="SUPFAM" id="SSF52075">
    <property type="entry name" value="Outer arm dynein light chain 1"/>
    <property type="match status" value="1"/>
</dbReference>
<dbReference type="InterPro" id="IPR002088">
    <property type="entry name" value="Prenyl_trans_a"/>
</dbReference>
<evidence type="ECO:0000313" key="7">
    <source>
        <dbReference type="EMBL" id="CRH01501.1"/>
    </source>
</evidence>
<comment type="similarity">
    <text evidence="1 6">Belongs to the protein prenyltransferase subunit alpha family.</text>
</comment>
<keyword evidence="3 6" id="KW-0808">Transferase</keyword>
<dbReference type="AlphaFoldDB" id="A0A1J1HDJ9"/>
<evidence type="ECO:0000256" key="2">
    <source>
        <dbReference type="ARBA" id="ARBA00022602"/>
    </source>
</evidence>